<dbReference type="AlphaFoldDB" id="A0A2G9TWM0"/>
<feature type="domain" description="Mos1 transposase HTH" evidence="1">
    <location>
        <begin position="2"/>
        <end position="45"/>
    </location>
</feature>
<gene>
    <name evidence="2" type="ORF">TELCIR_16821</name>
</gene>
<protein>
    <recommendedName>
        <fullName evidence="1">Mos1 transposase HTH domain-containing protein</fullName>
    </recommendedName>
</protein>
<name>A0A2G9TWM0_TELCI</name>
<sequence>MRHVTLFFCHSGPNMKGAEMKMRDMYKGHAPNYKACWYKRFKMEDYTLGGKNRSGRPPEFNLSELQCVVKTDPFHSTRQMASTLGVHSSTTETGLKNLGVKKKLG</sequence>
<organism evidence="2 3">
    <name type="scientific">Teladorsagia circumcincta</name>
    <name type="common">Brown stomach worm</name>
    <name type="synonym">Ostertagia circumcincta</name>
    <dbReference type="NCBI Taxonomy" id="45464"/>
    <lineage>
        <taxon>Eukaryota</taxon>
        <taxon>Metazoa</taxon>
        <taxon>Ecdysozoa</taxon>
        <taxon>Nematoda</taxon>
        <taxon>Chromadorea</taxon>
        <taxon>Rhabditida</taxon>
        <taxon>Rhabditina</taxon>
        <taxon>Rhabditomorpha</taxon>
        <taxon>Strongyloidea</taxon>
        <taxon>Trichostrongylidae</taxon>
        <taxon>Teladorsagia</taxon>
    </lineage>
</organism>
<evidence type="ECO:0000313" key="3">
    <source>
        <dbReference type="Proteomes" id="UP000230423"/>
    </source>
</evidence>
<dbReference type="PANTHER" id="PTHR46060:SF1">
    <property type="entry name" value="MARINER MOS1 TRANSPOSASE-LIKE PROTEIN"/>
    <property type="match status" value="1"/>
</dbReference>
<dbReference type="InterPro" id="IPR052709">
    <property type="entry name" value="Transposase-MT_Hybrid"/>
</dbReference>
<dbReference type="EMBL" id="KZ353240">
    <property type="protein sequence ID" value="PIO61650.1"/>
    <property type="molecule type" value="Genomic_DNA"/>
</dbReference>
<proteinExistence type="predicted"/>
<reference evidence="2 3" key="1">
    <citation type="submission" date="2015-09" db="EMBL/GenBank/DDBJ databases">
        <title>Draft genome of the parasitic nematode Teladorsagia circumcincta isolate WARC Sus (inbred).</title>
        <authorList>
            <person name="Mitreva M."/>
        </authorList>
    </citation>
    <scope>NUCLEOTIDE SEQUENCE [LARGE SCALE GENOMIC DNA]</scope>
    <source>
        <strain evidence="2 3">S</strain>
    </source>
</reference>
<dbReference type="PANTHER" id="PTHR46060">
    <property type="entry name" value="MARINER MOS1 TRANSPOSASE-LIKE PROTEIN"/>
    <property type="match status" value="1"/>
</dbReference>
<dbReference type="Proteomes" id="UP000230423">
    <property type="component" value="Unassembled WGS sequence"/>
</dbReference>
<keyword evidence="3" id="KW-1185">Reference proteome</keyword>
<evidence type="ECO:0000259" key="1">
    <source>
        <dbReference type="Pfam" id="PF17906"/>
    </source>
</evidence>
<evidence type="ECO:0000313" key="2">
    <source>
        <dbReference type="EMBL" id="PIO61650.1"/>
    </source>
</evidence>
<dbReference type="InterPro" id="IPR041426">
    <property type="entry name" value="Mos1_HTH"/>
</dbReference>
<dbReference type="Pfam" id="PF17906">
    <property type="entry name" value="HTH_48"/>
    <property type="match status" value="1"/>
</dbReference>
<accession>A0A2G9TWM0</accession>